<dbReference type="GO" id="GO:0009086">
    <property type="term" value="P:methionine biosynthetic process"/>
    <property type="evidence" value="ECO:0007669"/>
    <property type="project" value="InterPro"/>
</dbReference>
<dbReference type="PANTHER" id="PTHR33021">
    <property type="entry name" value="BLUE COPPER PROTEIN"/>
    <property type="match status" value="1"/>
</dbReference>
<gene>
    <name evidence="4" type="ORF">Tci_005980</name>
</gene>
<dbReference type="AlphaFoldDB" id="A0A6L2JBB2"/>
<proteinExistence type="predicted"/>
<evidence type="ECO:0000256" key="2">
    <source>
        <dbReference type="ARBA" id="ARBA00023180"/>
    </source>
</evidence>
<name>A0A6L2JBB2_TANCI</name>
<dbReference type="GO" id="GO:0009055">
    <property type="term" value="F:electron transfer activity"/>
    <property type="evidence" value="ECO:0007669"/>
    <property type="project" value="InterPro"/>
</dbReference>
<keyword evidence="2" id="KW-0325">Glycoprotein</keyword>
<sequence>MRGYRQEEAIDFEESFASFARMEAIRIFLAYVAHKSFIVFQMDVKTAFLHGFIDVDHPSHIYKLKKALYRLKQAPRAWYNELSMFLLQNHFFKGTIVPTLFIRRFDDDILVVQVYVDDIIFGSTHPRDEFMMKAQVHVSKSSAISDVQALPQKNIIDKITHVVPLKVEIHDHKHAKGTLKEFPRQQGSKTKEQNRKITNRKAIGSKWVFKIKYKSDGKIEIYTARLIAKGFNQKEGIDFDETFSPVVKIVTVRCLINLVVQNNWSLFQLDINNAFLYSDMSKTVYMSLHDGYINKNDKRRLVVGEAFSDAISSGKGPWGKLVGKVKCDNFPRRPYITLATRYKVGDDYGWTIGYDYQAWADDKEFKVGDQLEFIYVKAAHNVYGVNSGAFDQCDLTTVDPPVYYSDSGDDVRSYEKLLSVFREGVKYGAGIGPGVYDIHSPRIPSMEEIHGRVNKMLAVMETNILWVNPDYGLKTPTTTATNYVVGDDCGWTTGTDYQAWADDKVVKVGDSLEFIYPKDTHNVYAVTSAAFDDCSTTTTPNYYFDTGDDLLGFAEAGTYYFMCGVPGHCSDLNQKFSINVGNA</sequence>
<dbReference type="GO" id="GO:0008270">
    <property type="term" value="F:zinc ion binding"/>
    <property type="evidence" value="ECO:0007669"/>
    <property type="project" value="InterPro"/>
</dbReference>
<dbReference type="Pfam" id="PF07727">
    <property type="entry name" value="RVT_2"/>
    <property type="match status" value="2"/>
</dbReference>
<dbReference type="Pfam" id="PF02298">
    <property type="entry name" value="Cu_bind_like"/>
    <property type="match status" value="2"/>
</dbReference>
<dbReference type="CDD" id="cd04216">
    <property type="entry name" value="Phytocyanin"/>
    <property type="match status" value="1"/>
</dbReference>
<dbReference type="InterPro" id="IPR039391">
    <property type="entry name" value="Phytocyanin-like"/>
</dbReference>
<protein>
    <submittedName>
        <fullName evidence="4">Retrovirus-related Pol polyprotein from transposon TNT 1-94</fullName>
    </submittedName>
</protein>
<dbReference type="SUPFAM" id="SSF51726">
    <property type="entry name" value="UROD/MetE-like"/>
    <property type="match status" value="1"/>
</dbReference>
<dbReference type="InterPro" id="IPR038071">
    <property type="entry name" value="UROD/MetE-like_sf"/>
</dbReference>
<dbReference type="Gene3D" id="2.60.40.420">
    <property type="entry name" value="Cupredoxins - blue copper proteins"/>
    <property type="match status" value="2"/>
</dbReference>
<dbReference type="EMBL" id="BKCJ010000527">
    <property type="protein sequence ID" value="GEU34002.1"/>
    <property type="molecule type" value="Genomic_DNA"/>
</dbReference>
<feature type="domain" description="Phytocyanin" evidence="3">
    <location>
        <begin position="481"/>
        <end position="582"/>
    </location>
</feature>
<dbReference type="InterPro" id="IPR043502">
    <property type="entry name" value="DNA/RNA_pol_sf"/>
</dbReference>
<organism evidence="4">
    <name type="scientific">Tanacetum cinerariifolium</name>
    <name type="common">Dalmatian daisy</name>
    <name type="synonym">Chrysanthemum cinerariifolium</name>
    <dbReference type="NCBI Taxonomy" id="118510"/>
    <lineage>
        <taxon>Eukaryota</taxon>
        <taxon>Viridiplantae</taxon>
        <taxon>Streptophyta</taxon>
        <taxon>Embryophyta</taxon>
        <taxon>Tracheophyta</taxon>
        <taxon>Spermatophyta</taxon>
        <taxon>Magnoliopsida</taxon>
        <taxon>eudicotyledons</taxon>
        <taxon>Gunneridae</taxon>
        <taxon>Pentapetalae</taxon>
        <taxon>asterids</taxon>
        <taxon>campanulids</taxon>
        <taxon>Asterales</taxon>
        <taxon>Asteraceae</taxon>
        <taxon>Asteroideae</taxon>
        <taxon>Anthemideae</taxon>
        <taxon>Anthemidinae</taxon>
        <taxon>Tanacetum</taxon>
    </lineage>
</organism>
<reference evidence="4" key="1">
    <citation type="journal article" date="2019" name="Sci. Rep.">
        <title>Draft genome of Tanacetum cinerariifolium, the natural source of mosquito coil.</title>
        <authorList>
            <person name="Yamashiro T."/>
            <person name="Shiraishi A."/>
            <person name="Satake H."/>
            <person name="Nakayama K."/>
        </authorList>
    </citation>
    <scope>NUCLEOTIDE SEQUENCE</scope>
</reference>
<dbReference type="InterPro" id="IPR008972">
    <property type="entry name" value="Cupredoxin"/>
</dbReference>
<keyword evidence="1" id="KW-1015">Disulfide bond</keyword>
<evidence type="ECO:0000256" key="1">
    <source>
        <dbReference type="ARBA" id="ARBA00023157"/>
    </source>
</evidence>
<dbReference type="SUPFAM" id="SSF56672">
    <property type="entry name" value="DNA/RNA polymerases"/>
    <property type="match status" value="1"/>
</dbReference>
<evidence type="ECO:0000313" key="4">
    <source>
        <dbReference type="EMBL" id="GEU34002.1"/>
    </source>
</evidence>
<dbReference type="InterPro" id="IPR002629">
    <property type="entry name" value="Met_Synth_C/arc"/>
</dbReference>
<dbReference type="GO" id="GO:0005886">
    <property type="term" value="C:plasma membrane"/>
    <property type="evidence" value="ECO:0007669"/>
    <property type="project" value="TreeGrafter"/>
</dbReference>
<dbReference type="InterPro" id="IPR013103">
    <property type="entry name" value="RVT_2"/>
</dbReference>
<dbReference type="GO" id="GO:0003871">
    <property type="term" value="F:5-methyltetrahydropteroyltriglutamate-homocysteine S-methyltransferase activity"/>
    <property type="evidence" value="ECO:0007669"/>
    <property type="project" value="InterPro"/>
</dbReference>
<comment type="caution">
    <text evidence="4">The sequence shown here is derived from an EMBL/GenBank/DDBJ whole genome shotgun (WGS) entry which is preliminary data.</text>
</comment>
<dbReference type="InterPro" id="IPR003245">
    <property type="entry name" value="Phytocyanin_dom"/>
</dbReference>
<dbReference type="FunFam" id="2.60.40.420:FF:000034">
    <property type="entry name" value="Cupredoxin superfamily protein"/>
    <property type="match status" value="1"/>
</dbReference>
<evidence type="ECO:0000259" key="3">
    <source>
        <dbReference type="PROSITE" id="PS51485"/>
    </source>
</evidence>
<dbReference type="SUPFAM" id="SSF49503">
    <property type="entry name" value="Cupredoxins"/>
    <property type="match status" value="2"/>
</dbReference>
<dbReference type="Pfam" id="PF01717">
    <property type="entry name" value="Meth_synt_2"/>
    <property type="match status" value="1"/>
</dbReference>
<accession>A0A6L2JBB2</accession>
<dbReference type="PROSITE" id="PS51485">
    <property type="entry name" value="PHYTOCYANIN"/>
    <property type="match status" value="2"/>
</dbReference>
<dbReference type="PANTHER" id="PTHR33021:SF339">
    <property type="entry name" value="OS07G0570600 PROTEIN"/>
    <property type="match status" value="1"/>
</dbReference>
<feature type="domain" description="Phytocyanin" evidence="3">
    <location>
        <begin position="340"/>
        <end position="455"/>
    </location>
</feature>